<dbReference type="Gene3D" id="3.30.70.250">
    <property type="entry name" value="Malonyl-CoA ACP transacylase, ACP-binding"/>
    <property type="match status" value="1"/>
</dbReference>
<keyword evidence="10" id="KW-0443">Lipid metabolism</keyword>
<dbReference type="FunFam" id="1.10.1200.10:FF:000005">
    <property type="entry name" value="Nonribosomal peptide synthetase 1"/>
    <property type="match status" value="1"/>
</dbReference>
<dbReference type="Gene3D" id="3.30.70.3290">
    <property type="match status" value="1"/>
</dbReference>
<protein>
    <submittedName>
        <fullName evidence="14">Amino acid adenylation domain-containing protein</fullName>
    </submittedName>
</protein>
<dbReference type="GO" id="GO:0043041">
    <property type="term" value="P:amino acid activation for nonribosomal peptide biosynthetic process"/>
    <property type="evidence" value="ECO:0007669"/>
    <property type="project" value="TreeGrafter"/>
</dbReference>
<dbReference type="Gene3D" id="3.40.50.150">
    <property type="entry name" value="Vaccinia Virus protein VP39"/>
    <property type="match status" value="1"/>
</dbReference>
<dbReference type="InterPro" id="IPR016036">
    <property type="entry name" value="Malonyl_transacylase_ACP-bd"/>
</dbReference>
<dbReference type="Pfam" id="PF23024">
    <property type="entry name" value="AMP-dom_DIP2-like"/>
    <property type="match status" value="1"/>
</dbReference>
<dbReference type="Pfam" id="PF08659">
    <property type="entry name" value="KR"/>
    <property type="match status" value="1"/>
</dbReference>
<dbReference type="SMART" id="SM00822">
    <property type="entry name" value="PKS_KR"/>
    <property type="match status" value="1"/>
</dbReference>
<dbReference type="Gene3D" id="3.40.47.10">
    <property type="match status" value="1"/>
</dbReference>
<dbReference type="Gene3D" id="3.30.559.10">
    <property type="entry name" value="Chloramphenicol acetyltransferase-like domain"/>
    <property type="match status" value="2"/>
</dbReference>
<dbReference type="InterPro" id="IPR020806">
    <property type="entry name" value="PKS_PP-bd"/>
</dbReference>
<dbReference type="FunFam" id="3.30.559.10:FF:000012">
    <property type="entry name" value="Non-ribosomal peptide synthetase"/>
    <property type="match status" value="1"/>
</dbReference>
<dbReference type="Gene3D" id="3.40.50.980">
    <property type="match status" value="2"/>
</dbReference>
<dbReference type="Pfam" id="PF00668">
    <property type="entry name" value="Condensation"/>
    <property type="match status" value="2"/>
</dbReference>
<dbReference type="InterPro" id="IPR045851">
    <property type="entry name" value="AMP-bd_C_sf"/>
</dbReference>
<dbReference type="Pfam" id="PF00501">
    <property type="entry name" value="AMP-binding"/>
    <property type="match status" value="3"/>
</dbReference>
<dbReference type="SMART" id="SM00823">
    <property type="entry name" value="PKS_PP"/>
    <property type="match status" value="3"/>
</dbReference>
<dbReference type="GO" id="GO:0071766">
    <property type="term" value="P:Actinobacterium-type cell wall biogenesis"/>
    <property type="evidence" value="ECO:0007669"/>
    <property type="project" value="UniProtKB-ARBA"/>
</dbReference>
<evidence type="ECO:0000256" key="3">
    <source>
        <dbReference type="ARBA" id="ARBA00006432"/>
    </source>
</evidence>
<dbReference type="Gene3D" id="3.40.50.12780">
    <property type="entry name" value="N-terminal domain of ligase-like"/>
    <property type="match status" value="2"/>
</dbReference>
<feature type="domain" description="Ketosynthase family 3 (KS3)" evidence="13">
    <location>
        <begin position="1748"/>
        <end position="2172"/>
    </location>
</feature>
<dbReference type="Gene3D" id="3.40.50.720">
    <property type="entry name" value="NAD(P)-binding Rossmann-like Domain"/>
    <property type="match status" value="1"/>
</dbReference>
<feature type="domain" description="Carrier" evidence="12">
    <location>
        <begin position="575"/>
        <end position="650"/>
    </location>
</feature>
<dbReference type="Gene3D" id="3.40.366.10">
    <property type="entry name" value="Malonyl-Coenzyme A Acyl Carrier Protein, domain 2"/>
    <property type="match status" value="1"/>
</dbReference>
<dbReference type="PROSITE" id="PS52004">
    <property type="entry name" value="KS3_2"/>
    <property type="match status" value="1"/>
</dbReference>
<dbReference type="InterPro" id="IPR009081">
    <property type="entry name" value="PP-bd_ACP"/>
</dbReference>
<dbReference type="InterPro" id="IPR006162">
    <property type="entry name" value="Ppantetheine_attach_site"/>
</dbReference>
<dbReference type="InterPro" id="IPR014030">
    <property type="entry name" value="Ketoacyl_synth_N"/>
</dbReference>
<dbReference type="SUPFAM" id="SSF53901">
    <property type="entry name" value="Thiolase-like"/>
    <property type="match status" value="1"/>
</dbReference>
<dbReference type="SUPFAM" id="SSF52151">
    <property type="entry name" value="FabD/lysophospholipase-like"/>
    <property type="match status" value="1"/>
</dbReference>
<comment type="similarity">
    <text evidence="3">Belongs to the ATP-dependent AMP-binding enzyme family.</text>
</comment>
<dbReference type="GO" id="GO:0005737">
    <property type="term" value="C:cytoplasm"/>
    <property type="evidence" value="ECO:0007669"/>
    <property type="project" value="TreeGrafter"/>
</dbReference>
<dbReference type="InterPro" id="IPR016035">
    <property type="entry name" value="Acyl_Trfase/lysoPLipase"/>
</dbReference>
<dbReference type="PROSITE" id="PS50075">
    <property type="entry name" value="CARRIER"/>
    <property type="match status" value="4"/>
</dbReference>
<comment type="pathway">
    <text evidence="2">Lipid metabolism; fatty acid biosynthesis.</text>
</comment>
<dbReference type="Gene3D" id="3.30.559.30">
    <property type="entry name" value="Nonribosomal peptide synthetase, condensation domain"/>
    <property type="match status" value="3"/>
</dbReference>
<dbReference type="SUPFAM" id="SSF47336">
    <property type="entry name" value="ACP-like"/>
    <property type="match status" value="4"/>
</dbReference>
<dbReference type="SUPFAM" id="SSF51735">
    <property type="entry name" value="NAD(P)-binding Rossmann-fold domains"/>
    <property type="match status" value="2"/>
</dbReference>
<comment type="caution">
    <text evidence="14">The sequence shown here is derived from an EMBL/GenBank/DDBJ whole genome shotgun (WGS) entry which is preliminary data.</text>
</comment>
<dbReference type="NCBIfam" id="NF003417">
    <property type="entry name" value="PRK04813.1"/>
    <property type="match status" value="4"/>
</dbReference>
<dbReference type="Pfam" id="PF02801">
    <property type="entry name" value="Ketoacyl-synt_C"/>
    <property type="match status" value="1"/>
</dbReference>
<dbReference type="InterPro" id="IPR023213">
    <property type="entry name" value="CAT-like_dom_sf"/>
</dbReference>
<dbReference type="SUPFAM" id="SSF52777">
    <property type="entry name" value="CoA-dependent acyltransferases"/>
    <property type="match status" value="5"/>
</dbReference>
<dbReference type="CDD" id="cd05930">
    <property type="entry name" value="A_NRPS"/>
    <property type="match status" value="2"/>
</dbReference>
<dbReference type="PROSITE" id="PS00455">
    <property type="entry name" value="AMP_BINDING"/>
    <property type="match status" value="3"/>
</dbReference>
<dbReference type="EMBL" id="JAKNBA010000002">
    <property type="protein sequence ID" value="MDE1240873.1"/>
    <property type="molecule type" value="Genomic_DNA"/>
</dbReference>
<dbReference type="InterPro" id="IPR013217">
    <property type="entry name" value="Methyltransf_12"/>
</dbReference>
<dbReference type="InterPro" id="IPR010071">
    <property type="entry name" value="AA_adenyl_dom"/>
</dbReference>
<feature type="domain" description="Carrier" evidence="12">
    <location>
        <begin position="4624"/>
        <end position="4698"/>
    </location>
</feature>
<dbReference type="Pfam" id="PF00698">
    <property type="entry name" value="Acyl_transf_1"/>
    <property type="match status" value="1"/>
</dbReference>
<dbReference type="FunFam" id="3.40.50.980:FF:000001">
    <property type="entry name" value="Non-ribosomal peptide synthetase"/>
    <property type="match status" value="1"/>
</dbReference>
<dbReference type="NCBIfam" id="TIGR01733">
    <property type="entry name" value="AA-adenyl-dom"/>
    <property type="match status" value="2"/>
</dbReference>
<dbReference type="RefSeq" id="WP_274682491.1">
    <property type="nucleotide sequence ID" value="NZ_JAKNBA010000002.1"/>
</dbReference>
<dbReference type="Gene3D" id="2.30.38.10">
    <property type="entry name" value="Luciferase, Domain 3"/>
    <property type="match status" value="1"/>
</dbReference>
<keyword evidence="7" id="KW-0808">Transferase</keyword>
<keyword evidence="8" id="KW-0677">Repeat</keyword>
<dbReference type="SUPFAM" id="SSF53335">
    <property type="entry name" value="S-adenosyl-L-methionine-dependent methyltransferases"/>
    <property type="match status" value="1"/>
</dbReference>
<evidence type="ECO:0000256" key="2">
    <source>
        <dbReference type="ARBA" id="ARBA00005194"/>
    </source>
</evidence>
<evidence type="ECO:0000259" key="13">
    <source>
        <dbReference type="PROSITE" id="PS52004"/>
    </source>
</evidence>
<keyword evidence="5" id="KW-0596">Phosphopantetheine</keyword>
<dbReference type="InterPro" id="IPR000873">
    <property type="entry name" value="AMP-dep_synth/lig_dom"/>
</dbReference>
<dbReference type="Pfam" id="PF08242">
    <property type="entry name" value="Methyltransf_12"/>
    <property type="match status" value="1"/>
</dbReference>
<evidence type="ECO:0000256" key="8">
    <source>
        <dbReference type="ARBA" id="ARBA00022737"/>
    </source>
</evidence>
<dbReference type="InterPro" id="IPR042099">
    <property type="entry name" value="ANL_N_sf"/>
</dbReference>
<dbReference type="InterPro" id="IPR018201">
    <property type="entry name" value="Ketoacyl_synth_AS"/>
</dbReference>
<dbReference type="GO" id="GO:0009403">
    <property type="term" value="P:toxin biosynthetic process"/>
    <property type="evidence" value="ECO:0007669"/>
    <property type="project" value="UniProtKB-ARBA"/>
</dbReference>
<proteinExistence type="inferred from homology"/>
<dbReference type="InterPro" id="IPR014043">
    <property type="entry name" value="Acyl_transferase_dom"/>
</dbReference>
<evidence type="ECO:0000259" key="12">
    <source>
        <dbReference type="PROSITE" id="PS50075"/>
    </source>
</evidence>
<keyword evidence="9" id="KW-0276">Fatty acid metabolism</keyword>
<dbReference type="PROSITE" id="PS00606">
    <property type="entry name" value="KS3_1"/>
    <property type="match status" value="1"/>
</dbReference>
<dbReference type="InterPro" id="IPR029063">
    <property type="entry name" value="SAM-dependent_MTases_sf"/>
</dbReference>
<dbReference type="Gene3D" id="3.30.300.30">
    <property type="match status" value="4"/>
</dbReference>
<dbReference type="PANTHER" id="PTHR45527:SF1">
    <property type="entry name" value="FATTY ACID SYNTHASE"/>
    <property type="match status" value="1"/>
</dbReference>
<dbReference type="SUPFAM" id="SSF56801">
    <property type="entry name" value="Acetyl-CoA synthetase-like"/>
    <property type="match status" value="3"/>
</dbReference>
<dbReference type="CDD" id="cd05931">
    <property type="entry name" value="FAAL"/>
    <property type="match status" value="1"/>
</dbReference>
<dbReference type="FunFam" id="3.30.300.30:FF:000015">
    <property type="entry name" value="Nonribosomal peptide synthase SidD"/>
    <property type="match status" value="1"/>
</dbReference>
<dbReference type="Pfam" id="PF00109">
    <property type="entry name" value="ketoacyl-synt"/>
    <property type="match status" value="1"/>
</dbReference>
<comment type="similarity">
    <text evidence="4">Belongs to the short-chain dehydrogenases/reductases (SDR) family.</text>
</comment>
<dbReference type="SUPFAM" id="SSF55048">
    <property type="entry name" value="Probable ACP-binding domain of malonyl-CoA ACP transacylase"/>
    <property type="match status" value="1"/>
</dbReference>
<comment type="cofactor">
    <cofactor evidence="1">
        <name>pantetheine 4'-phosphate</name>
        <dbReference type="ChEBI" id="CHEBI:47942"/>
    </cofactor>
</comment>
<evidence type="ECO:0000256" key="6">
    <source>
        <dbReference type="ARBA" id="ARBA00022553"/>
    </source>
</evidence>
<dbReference type="InterPro" id="IPR057326">
    <property type="entry name" value="KR_dom"/>
</dbReference>
<evidence type="ECO:0000313" key="15">
    <source>
        <dbReference type="Proteomes" id="UP001140979"/>
    </source>
</evidence>
<dbReference type="InterPro" id="IPR036291">
    <property type="entry name" value="NAD(P)-bd_dom_sf"/>
</dbReference>
<gene>
    <name evidence="14" type="ORF">L9W94_01690</name>
</gene>
<dbReference type="InterPro" id="IPR001227">
    <property type="entry name" value="Ac_transferase_dom_sf"/>
</dbReference>
<dbReference type="FunFam" id="3.40.50.12780:FF:000013">
    <property type="entry name" value="Long-chain-fatty-acid--AMP ligase FadD32"/>
    <property type="match status" value="1"/>
</dbReference>
<dbReference type="InterPro" id="IPR013968">
    <property type="entry name" value="PKS_KR"/>
</dbReference>
<dbReference type="InterPro" id="IPR016039">
    <property type="entry name" value="Thiolase-like"/>
</dbReference>
<dbReference type="InterPro" id="IPR032821">
    <property type="entry name" value="PKS_assoc"/>
</dbReference>
<dbReference type="InterPro" id="IPR001242">
    <property type="entry name" value="Condensation_dom"/>
</dbReference>
<dbReference type="Pfam" id="PF00550">
    <property type="entry name" value="PP-binding"/>
    <property type="match status" value="4"/>
</dbReference>
<comment type="similarity">
    <text evidence="11">In the C-terminal section; belongs to the NRP synthetase family.</text>
</comment>
<dbReference type="InterPro" id="IPR040097">
    <property type="entry name" value="FAAL/FAAC"/>
</dbReference>
<dbReference type="CDD" id="cd02440">
    <property type="entry name" value="AdoMet_MTases"/>
    <property type="match status" value="1"/>
</dbReference>
<reference evidence="14" key="1">
    <citation type="submission" date="2022-02" db="EMBL/GenBank/DDBJ databases">
        <title>Emergence and expansion in Europe of a Vibrio aestuarianus clonal complex pathogenic for oysters.</title>
        <authorList>
            <person name="Mesnil A."/>
            <person name="Travers M.-A."/>
        </authorList>
    </citation>
    <scope>NUCLEOTIDE SEQUENCE</scope>
    <source>
        <strain evidence="14">19_064_11T1</strain>
    </source>
</reference>
<dbReference type="GO" id="GO:0031177">
    <property type="term" value="F:phosphopantetheine binding"/>
    <property type="evidence" value="ECO:0007669"/>
    <property type="project" value="InterPro"/>
</dbReference>
<dbReference type="InterPro" id="IPR036736">
    <property type="entry name" value="ACP-like_sf"/>
</dbReference>
<feature type="domain" description="Carrier" evidence="12">
    <location>
        <begin position="3155"/>
        <end position="3230"/>
    </location>
</feature>
<dbReference type="Proteomes" id="UP001140979">
    <property type="component" value="Unassembled WGS sequence"/>
</dbReference>
<dbReference type="GO" id="GO:0004315">
    <property type="term" value="F:3-oxoacyl-[acyl-carrier-protein] synthase activity"/>
    <property type="evidence" value="ECO:0007669"/>
    <property type="project" value="InterPro"/>
</dbReference>
<evidence type="ECO:0000313" key="14">
    <source>
        <dbReference type="EMBL" id="MDE1240873.1"/>
    </source>
</evidence>
<evidence type="ECO:0000256" key="1">
    <source>
        <dbReference type="ARBA" id="ARBA00001957"/>
    </source>
</evidence>
<name>A0A9X4EV36_9VIBR</name>
<evidence type="ECO:0000256" key="11">
    <source>
        <dbReference type="ARBA" id="ARBA00029443"/>
    </source>
</evidence>
<evidence type="ECO:0000256" key="5">
    <source>
        <dbReference type="ARBA" id="ARBA00022450"/>
    </source>
</evidence>
<dbReference type="CDD" id="cd08953">
    <property type="entry name" value="KR_2_SDR_x"/>
    <property type="match status" value="1"/>
</dbReference>
<dbReference type="SMART" id="SM00827">
    <property type="entry name" value="PKS_AT"/>
    <property type="match status" value="1"/>
</dbReference>
<dbReference type="InterPro" id="IPR020845">
    <property type="entry name" value="AMP-binding_CS"/>
</dbReference>
<dbReference type="InterPro" id="IPR020841">
    <property type="entry name" value="PKS_Beta-ketoAc_synthase_dom"/>
</dbReference>
<dbReference type="CDD" id="cd00833">
    <property type="entry name" value="PKS"/>
    <property type="match status" value="1"/>
</dbReference>
<feature type="domain" description="Carrier" evidence="12">
    <location>
        <begin position="1648"/>
        <end position="1723"/>
    </location>
</feature>
<dbReference type="PANTHER" id="PTHR45527">
    <property type="entry name" value="NONRIBOSOMAL PEPTIDE SYNTHETASE"/>
    <property type="match status" value="1"/>
</dbReference>
<evidence type="ECO:0000256" key="9">
    <source>
        <dbReference type="ARBA" id="ARBA00022832"/>
    </source>
</evidence>
<evidence type="ECO:0000256" key="7">
    <source>
        <dbReference type="ARBA" id="ARBA00022679"/>
    </source>
</evidence>
<dbReference type="InterPro" id="IPR025110">
    <property type="entry name" value="AMP-bd_C"/>
</dbReference>
<dbReference type="Pfam" id="PF16197">
    <property type="entry name" value="KAsynt_C_assoc"/>
    <property type="match status" value="1"/>
</dbReference>
<dbReference type="GO" id="GO:0006633">
    <property type="term" value="P:fatty acid biosynthetic process"/>
    <property type="evidence" value="ECO:0007669"/>
    <property type="project" value="InterPro"/>
</dbReference>
<dbReference type="Gene3D" id="1.10.1200.10">
    <property type="entry name" value="ACP-like"/>
    <property type="match status" value="4"/>
</dbReference>
<dbReference type="InterPro" id="IPR014031">
    <property type="entry name" value="Ketoacyl_synth_C"/>
</dbReference>
<evidence type="ECO:0000256" key="4">
    <source>
        <dbReference type="ARBA" id="ARBA00006484"/>
    </source>
</evidence>
<dbReference type="SMART" id="SM00825">
    <property type="entry name" value="PKS_KS"/>
    <property type="match status" value="1"/>
</dbReference>
<dbReference type="CDD" id="cd19531">
    <property type="entry name" value="LCL_NRPS-like"/>
    <property type="match status" value="2"/>
</dbReference>
<dbReference type="PROSITE" id="PS00012">
    <property type="entry name" value="PHOSPHOPANTETHEINE"/>
    <property type="match status" value="2"/>
</dbReference>
<organism evidence="14 15">
    <name type="scientific">Vibrio aestuarianus</name>
    <dbReference type="NCBI Taxonomy" id="28171"/>
    <lineage>
        <taxon>Bacteria</taxon>
        <taxon>Pseudomonadati</taxon>
        <taxon>Pseudomonadota</taxon>
        <taxon>Gammaproteobacteria</taxon>
        <taxon>Vibrionales</taxon>
        <taxon>Vibrionaceae</taxon>
        <taxon>Vibrio</taxon>
    </lineage>
</organism>
<keyword evidence="6" id="KW-0597">Phosphoprotein</keyword>
<accession>A0A9X4EV36</accession>
<sequence length="5139" mass="564196">MNSSSQSNTLLQHLELNAAQKPQETAFIFLEGKALMEATISHRELVNDAKRLAATLVAEVPRGERVMLLFPPGLEYIRALMACFYAGVVAVPLFPPRVREKNSRLANVLADCDPRLVLSCLSVKPALDRLLSKQRAACVFDVMYTDTLPLNDLGEAEVEQALADRSRPSADDVAFLQYTSGSTGDPKGVMVTHGNVIANLQALESTTGCHEDDIFVNWLPLFHDLGLVNTIFLPIYLGTQSVLMAPGTFVQSPACWFEAISRYRGTICGAPNFAYELCVQRISGALEADLSSWRLAFNAAEPIKLGTLEQFAQKFAGLGFDRRAIYPSYGMAEATVFLCGGVPQRFPGTHSLPSTRSKLVSCGAIAEHHQLIIVDPDSKQVLGEEQEGEIWVRGPSIARGYWGREAATADVFHAVPLNGEHHYLRTGDLGVLSQGQLYVTGRIKELIIVNGQNYYPNDLEHTAQRAHDDLVLGKGAALSVNDKGVEKLVLVQELKRTAMRRVNEQAIFDTVSQAIADEHQLALHALILIKQGSLPLTSSGKIQRVSVSEQYMRNGFAEVTIFGCQTDEVAPIALETMSATEQQLCQMIETVCKRRVVSLEQNFYQMGLDSLQQSTLLSQINLEHNLQLSLVEVAENNTVAALAQIIDKAGTSAGLGALPVVRKCPTRDAGLSPMQTQLYRLWKAGVGHHAYTESKVFALPSQIEKDALHEALMALVDKHALLTARVDDRESPLLVCDQDANALISYRDFDSQEQAEQAIAKERVHEFDLISGPLCRITFITTPEQLFLQFTLHHMITDGWSMAILIEDLNALYRARSLVADDALLGESELGGDLGAEFDYQDYVSWLQRASQDDGMAEQIRYWLTRLADLPLVHQLPLDHARPATQSYDGVNYFGELSPLLSSKIDAFCRDQGVTPSAFMQAGFALLLSYLSGETDIVMGTISAGRRQAQWQRIVGLFTNTLVSRITVDPTQTFLQLLRDHQANSVRDFDHQELPFEAVLTALKPARSPAYHPLFQVWFVMQNVEQASLDLDGPAPLIESQSLATAAKYELALYITPKAGKHKQYTCQWQANTALFSGETLAYFALQYVSLLEACLDAPQQQCSDYPILQVKHRLSNRPGSQPLTPAHERQGLLTRWDDMVAQYGEALAVTDGEFALTYRELAQRSEALAGQILSQSRGQQVGLLLGQQVSMAVAILAALKAGKTYVPLDPQLPLPRLHDICEDAQISMLLCHEELQSVADELVTLNPVPVLTVTESTGGEVESQLARVERPADSITYILYTSGSTGKPKGVYQSDANVGYFAQRYSESVAIGPRQQVLQLASFSFDASVMDFYGALLSGATLHIKDIKRTSLSDLQRYMKEAHISLFHATPTVFKYLFREFESHAELQAVVLGGEAVDADTLNIFQRSCKAHCLLINGYGPTESTLVAQRAIPHDANLVDVERAGRLANIGQTVPGTDLILRNEIGKTCRVYEVGEIHVVSPHVALGYWNDPALTHAKFTDLGDGTRQYATGDLARYLPDGSVEYLARKDSQIKLNGIRIELSDIKYHLSRLPGVQQTAVQLKALPGLGWRLVAYVQMAGEEHGETYAQVQKWKAQLAAALPDYMVPSFFVPLADFPRTATGKVDHARLPLPESTAEDVLPLTEGGEAADNVIQSIQSVWQALLNQVSVNLQDNFFDLGGNSLLMMQLQQALNTQFGVDIKLTELFALPTISAQTQRVRTLLGQTELESVLDEARETTRHGRVPSSGRDIAIIGMSGQFPGASDVEEYWQNIRDEVESIRHFDQATLREAGIDEAMLNHPDHVASGAPLAALEQFDAGYFAMSPKEASLTCPQQRLLLENAVSALEHGGYGDFDQSQDVGVFVGTGHSMYMLENLLPQTELVASLGPMTVLNANSRAAMRISYKLNLSGPSVNVDTACSTSAVAVAQACDSLVNHQCQMALAGGASVTALSPTGYIYETGGIKSQDGHCRVFDQAATGTVFGSGSGLLLLKRLEDAVSDGDLIHAVIKGWAVNNDGNDKVGYTAPSAAGQTKVIRQALANAGVSSRDIGYVETHGTGTKMGDPIEIAALSDAFASPGDEGQRCALGAVKANIGHLDAAAGVAGIIKTVQALKHRTLPGNLHVNQLNANINLAGGPFRIHSGTQPWVSESPRTAGVSSFGIGGTNAHLILQEAPAQQPQPTPVAPHLFPVSGKSESALKANLGHLQAYLADHPEADLQAVAWTLQHGRQQQAWRQVVVGHETAELQRQLLTAAKAGTAPVSGSENVVFMFAGQGTQTWDMGRDLYDSHPVFADAIRECAAIFQQTMQLDVIELLFPSQPYAQDPSRFERRFADTANAQPALFAIEYALAQLWLEAGLQPSAMIGHSLGEYVAACLSGVMSLEDACYLVAARSQLMAQSPDGAMVAVIATQEVVASLCGDFEVSVAVVNGPTRFVLAGTIAAVEALQAHLNERAINCSRLNVGKAFHSPLMEAVLPAFADAFSEVSLHEPRVPLVSNVTGVFVEPGQVTQRQYWCEHLRQPVAFSAGIAHLLAHYADACGPTIFIEIGPGGALGALVKGRRHADGQPTIEVVASLPDLTKGGGQGSEQDYLLRSLGAVWRRGGAVRWPTPADQGRRLALPTYAFQKQRHWIEAPKQAQKAATSFRTQPYYAQQWRKADCAEQAPERGADASHWLIFSDGAGFGAVLAHLLEERGASVVCVEQGIAFSQNGAYQFTVKAGSSDDIDRVLGTLKRQNWFPDHLAYMWPLDQQAASDCSSQLEWCEPEQHALMDIYQAITRLGRAQLVDCYLLTHRGAIASDAALGHGSQVALSALCQVIAQEDPLFQIHQIDLDQPSLDDVAMSLLLDDLYAKEKPPRVAYRDGVRMVPELVRLPTDTTPFSLSSGTYVITGGLGRIGLSLAAQLAMACPCHLVLLTRQDFPEKATWSAWRQATHLSDEMKVTLRQLQALEREGVTVSVLQSDVTDLAQLRGTLDAVTQEFGAIKGIIHCAGQVEGLSQSATQITAADLAAQALPKMAGARNLQTVCQDVPVEFVVLMSSISTVLGGLGYSAYAAANAWMDSLAFSERHNEVTRWRTINWDTWLFDSSQGAQHGNGIPGMDPSEGLAVIEASLNQSEPQLIYAAGDVEARLAKWVHRQSAREAQSVGTVAASSTEASSLPRAHEASLRDIWHELLGVEHIGPEDTFFDLGGDSLLATRLVSLIRQRCGVEVSIEHIYQSADFAGLATLLEAGSDHVMLPAIAEVPRDGQLPLSFAQQRLWFIDQLAAEQSHYVIPSDFELNGEVDVEKLHQVFSAIIARHEVLRTHFSQHDQSVTQHICKDFELPFTLHDLSDRSGAEQEAIVAQLFDEEASTPFDLMRDILFRATLIKLASDRHRLLITMHHIASDGWSRQIFIEEFTQLYLSSSVDAAQLPALPIQYADYAHWQRDTLAHPVMVGQLEYWRKQLAEAPALHSFPLDRERPEKQSVEGHILHFDVPADIVTPLRQACEQHKVTLFAYLQTVFAILISRYSHNRDVVMGTAVSGRSHAELSDLIGFFVNTLVLRSDFTGALSFAQALSENNDMIAAAFSNQHVPFDQVVEDLNPERSVAYNALFQIMFSMQTAPKSGADLGALEVIARDINNTQAKFDIELDVTDLEDVLRLRWRYSTALFDEATMTRVAKNFLTLLISSLEQPNTDIMALPMVSRAELARIEDEWNNVGAEYPLELSVNALFEAQAQRVPEQTAVIYDGEELSYRELDARANQLAQYLLAQGVRSNQLVGIYMERSIDMLVAMFGILKAGAGYLPLDVTYPLARLQYMLSDSGTSLILTQIKHQAMLKDVEVEVITQDAPETVGVLAQMHTCQPELPVLLPTHERLAYVIYTSGSTGMPKGVKVHHRSVTNFLCFSKQHFMLPHIDGAVVSSPLTFDATVGSILVPLVAGGYVELLPENDMILEVLADYLLDDDEALLFKITPAHLEALSGQGILRDNPEAQHVVVVAGEALRKNVIQPWRKAQPNTLFINEYGPTEATVGSTIFKFPTNSLEKTWGFTVPIGAPIENSRLYVMNEHLVQQPIGVVGELYIAGEGLAAGYLNRDELNAERFVSLTLASGQAVRAYRTGDLVRWNDTGNLEFFGRTDHQVKLRGFRVELDEIQSKLLTSERIQACLVTDYQAPDDSKKLAAYIALDKAQFRQISAAKGEEIVDSWQEVHDEFYDKDDHNLGVEANFSGWNSSYTGEPIVVEQMLEWLDLTMSRILALAPQNLLEIGSGGGLLLYRYADKCDTVTAFDISHQAIAMMQKNLDDKQWDHVALYHDDATGIARFSAGQFDTIVLNSVVQYFPNEDYLTQLLEQAVSKLEDGGHVFVGDVRNLDLFEPHLATVEAYRLGSSECQVSAFAQRIQRARLQEHELLISPAYFKQLGDKLARVSDVDIQVKLADGDNELMRYRYDVVIRVGGSAQRRSVTQWHQWEDSHDLAQRILNDNTGLFGLHSVPHGRVEGAVDLVRELKHWPGSKKLDSRVLQDYIRCDASLMRDIETKANAAGYQVAATWSQTHAQHLDFVFWQGESPVIQAQAEYRQTHFTNLTNISKLSAGLSTELNQYLAEYLPEFMLPDIYVFMEQFPLTPNGKVDRKALPTPDETDLLKEQYQAPETRIQTQICQLWEELLQVSDIGINDNFFSLGGDSVTSIQMVSKAKTLGLPLKVRDLFEHQTVVALAQKVEQNLGDEADEASSLDWVNQVLHAQGVATLTGETQMTLTALPEASSVSEVEARLAQLVEQQPLLAATYHPASESLSVLLPSTDQPAVARMFSHVELAALPEAKDLARRMTERTAGQDQSLFRLVFLNIASGGDYLLTVSHRHFMNVAALQQWLARLTQPLAIGADALSADRAKGEPPMHQLSRVGRAVKMHIPEGGSHRTVKAQQDTVSCLAMRMSTEQTALLLGEANDAYQTHASELLMAAVHQALCQLPEGQAWQLNVNRNVLTLNIDQPAPDSELFRLPVVTRFTDSTGSEVSTTEPGALIKRVKERNRQQMAQGYQLLSEVTPAPQAWQVNFHYVNHMTVGDDLAVGMASPLLAEVEAALGEERDSHLIDIEYWTEQQQLSLRIHASEQALAGAAMTEFSTLLPQSLAAILAHCQLVNSVKLKAMLEKNNPPGVDEGETLYL</sequence>
<evidence type="ECO:0000256" key="10">
    <source>
        <dbReference type="ARBA" id="ARBA00023098"/>
    </source>
</evidence>